<dbReference type="Proteomes" id="UP000279271">
    <property type="component" value="Unassembled WGS sequence"/>
</dbReference>
<evidence type="ECO:0000313" key="6">
    <source>
        <dbReference type="Proteomes" id="UP000279271"/>
    </source>
</evidence>
<protein>
    <submittedName>
        <fullName evidence="3">Uncharacterized protein</fullName>
    </submittedName>
</protein>
<accession>A0A087SE51</accession>
<dbReference type="AlphaFoldDB" id="A0A087SE51"/>
<dbReference type="KEGG" id="apro:F751_4030"/>
<dbReference type="eggNOG" id="ENOG502S91Z">
    <property type="taxonomic scope" value="Eukaryota"/>
</dbReference>
<keyword evidence="2" id="KW-0472">Membrane</keyword>
<feature type="transmembrane region" description="Helical" evidence="2">
    <location>
        <begin position="350"/>
        <end position="371"/>
    </location>
</feature>
<gene>
    <name evidence="4" type="ORF">APUTEX25_000749</name>
    <name evidence="3" type="ORF">F751_4030</name>
</gene>
<evidence type="ECO:0000256" key="1">
    <source>
        <dbReference type="SAM" id="MobiDB-lite"/>
    </source>
</evidence>
<dbReference type="GeneID" id="23615421"/>
<feature type="region of interest" description="Disordered" evidence="1">
    <location>
        <begin position="145"/>
        <end position="184"/>
    </location>
</feature>
<evidence type="ECO:0000313" key="3">
    <source>
        <dbReference type="EMBL" id="KFM24005.1"/>
    </source>
</evidence>
<reference evidence="6" key="2">
    <citation type="journal article" date="2018" name="Algal Res.">
        <title>Characterization of plant carbon substrate utilization by Auxenochlorella protothecoides.</title>
        <authorList>
            <person name="Vogler B.W."/>
            <person name="Starkenburg S.R."/>
            <person name="Sudasinghe N."/>
            <person name="Schambach J.Y."/>
            <person name="Rollin J.A."/>
            <person name="Pattathil S."/>
            <person name="Barry A.N."/>
        </authorList>
    </citation>
    <scope>NUCLEOTIDE SEQUENCE [LARGE SCALE GENOMIC DNA]</scope>
    <source>
        <strain evidence="6">UTEX 25</strain>
    </source>
</reference>
<keyword evidence="2" id="KW-0812">Transmembrane</keyword>
<keyword evidence="5" id="KW-1185">Reference proteome</keyword>
<reference evidence="3 5" key="1">
    <citation type="journal article" date="2014" name="BMC Genomics">
        <title>Oil accumulation mechanisms of the oleaginous microalga Chlorella protothecoides revealed through its genome, transcriptomes, and proteomes.</title>
        <authorList>
            <person name="Gao C."/>
            <person name="Wang Y."/>
            <person name="Shen Y."/>
            <person name="Yan D."/>
            <person name="He X."/>
            <person name="Dai J."/>
            <person name="Wu Q."/>
        </authorList>
    </citation>
    <scope>NUCLEOTIDE SEQUENCE [LARGE SCALE GENOMIC DNA]</scope>
    <source>
        <strain evidence="3 5">0710</strain>
    </source>
</reference>
<dbReference type="Proteomes" id="UP000028924">
    <property type="component" value="Unassembled WGS sequence"/>
</dbReference>
<feature type="transmembrane region" description="Helical" evidence="2">
    <location>
        <begin position="378"/>
        <end position="398"/>
    </location>
</feature>
<reference evidence="4" key="3">
    <citation type="submission" date="2018-10" db="EMBL/GenBank/DDBJ databases">
        <authorList>
            <person name="Hovde B."/>
            <person name="Zhang X."/>
        </authorList>
    </citation>
    <scope>NUCLEOTIDE SEQUENCE [LARGE SCALE GENOMIC DNA]</scope>
    <source>
        <strain evidence="4">UTEX 25</strain>
    </source>
</reference>
<dbReference type="OrthoDB" id="510339at2759"/>
<proteinExistence type="predicted"/>
<feature type="compositionally biased region" description="Basic and acidic residues" evidence="1">
    <location>
        <begin position="154"/>
        <end position="179"/>
    </location>
</feature>
<keyword evidence="2" id="KW-1133">Transmembrane helix</keyword>
<evidence type="ECO:0000256" key="2">
    <source>
        <dbReference type="SAM" id="Phobius"/>
    </source>
</evidence>
<dbReference type="EMBL" id="KL662103">
    <property type="protein sequence ID" value="KFM24005.1"/>
    <property type="molecule type" value="Genomic_DNA"/>
</dbReference>
<sequence length="432" mass="46086">MLTNTPQSQVDAVETIGLVKPVTVVLDTDEGTYHKVDGLGRGWEGSQQAPSSYPGLLRVYLSGQLPSMVTGVVLRSAFALLGSDPSAEVRAVRRAAQEVGAQVQPAGRSPALYRARLAAHALQIQNQELRRGQADMARMRRLMDDRPGAAGGLDADRDVGRPPDFMHREISSKPERPAEDSGLGRTPFEVQAKIEEMMAQAGCQQPNEVLLAAKRLLKEGLAEGGPISGEDVMRVRGCGLTVLERLRRDAASGDAHGLSSLLSEVESGAGQLPRPRWFTESFKALNQETATIMARRLWEAGQSSGGQPVVGLVSASTLPDIRKLWPAAGSPAIQARAEEYLQDPGMQAPGAGVVGFAVPALSLAMIGIMAYRRPRVAAYVFGGLAAISAPSILLQLVAMNRFASFTDRLERVARDLDAGGPGGDSFSFGEWQ</sequence>
<evidence type="ECO:0000313" key="5">
    <source>
        <dbReference type="Proteomes" id="UP000028924"/>
    </source>
</evidence>
<evidence type="ECO:0000313" key="4">
    <source>
        <dbReference type="EMBL" id="RMZ52630.1"/>
    </source>
</evidence>
<organism evidence="3 5">
    <name type="scientific">Auxenochlorella protothecoides</name>
    <name type="common">Green microalga</name>
    <name type="synonym">Chlorella protothecoides</name>
    <dbReference type="NCBI Taxonomy" id="3075"/>
    <lineage>
        <taxon>Eukaryota</taxon>
        <taxon>Viridiplantae</taxon>
        <taxon>Chlorophyta</taxon>
        <taxon>core chlorophytes</taxon>
        <taxon>Trebouxiophyceae</taxon>
        <taxon>Chlorellales</taxon>
        <taxon>Chlorellaceae</taxon>
        <taxon>Auxenochlorella</taxon>
    </lineage>
</organism>
<dbReference type="RefSeq" id="XP_011396883.1">
    <property type="nucleotide sequence ID" value="XM_011398581.1"/>
</dbReference>
<dbReference type="EMBL" id="QOKY01000202">
    <property type="protein sequence ID" value="RMZ52630.1"/>
    <property type="molecule type" value="Genomic_DNA"/>
</dbReference>
<name>A0A087SE51_AUXPR</name>
<reference evidence="4" key="4">
    <citation type="submission" date="2018-11" db="EMBL/GenBank/DDBJ databases">
        <title>Characterization of plant carbon substrate utilization by Auxenochlorella protothecoides.</title>
        <authorList>
            <person name="Vogler B.W."/>
            <person name="Starkenburg S.R."/>
            <person name="Sudasinghe N."/>
            <person name="Schambach J.Y."/>
            <person name="Rollin J.A."/>
            <person name="Pattathil S."/>
            <person name="Barry A.N."/>
        </authorList>
    </citation>
    <scope>NUCLEOTIDE SEQUENCE [LARGE SCALE GENOMIC DNA]</scope>
    <source>
        <strain evidence="4">UTEX 25</strain>
    </source>
</reference>